<keyword evidence="12" id="KW-0449">Lipoprotein</keyword>
<dbReference type="GO" id="GO:0046872">
    <property type="term" value="F:metal ion binding"/>
    <property type="evidence" value="ECO:0007669"/>
    <property type="project" value="UniProtKB-UniRule"/>
</dbReference>
<reference evidence="13" key="1">
    <citation type="submission" date="2023-02" db="EMBL/GenBank/DDBJ databases">
        <title>Complete genome sequence of Lactobacillus curvatus CACC879 isolated from Pig feces.</title>
        <authorList>
            <person name="Park S."/>
            <person name="Park M.A."/>
            <person name="Kim D.-H."/>
            <person name="Kim Y."/>
        </authorList>
    </citation>
    <scope>NUCLEOTIDE SEQUENCE</scope>
    <source>
        <strain evidence="13">Curvatus</strain>
        <plasmid evidence="13">p1_CACC879</plasmid>
    </source>
</reference>
<evidence type="ECO:0000313" key="14">
    <source>
        <dbReference type="Proteomes" id="UP001215533"/>
    </source>
</evidence>
<dbReference type="RefSeq" id="WP_064776744.1">
    <property type="nucleotide sequence ID" value="NZ_CABIVZ010000027.1"/>
</dbReference>
<keyword evidence="12" id="KW-0472">Membrane</keyword>
<evidence type="ECO:0000256" key="11">
    <source>
        <dbReference type="PIRSR" id="PIRSR006268-2"/>
    </source>
</evidence>
<evidence type="ECO:0000256" key="7">
    <source>
        <dbReference type="ARBA" id="ARBA00022842"/>
    </source>
</evidence>
<keyword evidence="12" id="KW-0732">Signal</keyword>
<feature type="chain" id="PRO_5042298207" description="FAD:protein FMN transferase" evidence="12">
    <location>
        <begin position="21"/>
        <end position="359"/>
    </location>
</feature>
<dbReference type="SUPFAM" id="SSF143631">
    <property type="entry name" value="ApbE-like"/>
    <property type="match status" value="1"/>
</dbReference>
<evidence type="ECO:0000256" key="10">
    <source>
        <dbReference type="PIRNR" id="PIRNR006268"/>
    </source>
</evidence>
<gene>
    <name evidence="13" type="ORF">PSR33_07470</name>
</gene>
<comment type="similarity">
    <text evidence="10 12">Belongs to the ApbE family.</text>
</comment>
<dbReference type="OrthoDB" id="9778595at2"/>
<keyword evidence="5 10" id="KW-0479">Metal-binding</keyword>
<comment type="cofactor">
    <cofactor evidence="11">
        <name>Mg(2+)</name>
        <dbReference type="ChEBI" id="CHEBI:18420"/>
    </cofactor>
    <cofactor evidence="11">
        <name>Mn(2+)</name>
        <dbReference type="ChEBI" id="CHEBI:29035"/>
    </cofactor>
    <text evidence="11">Magnesium. Can also use manganese.</text>
</comment>
<evidence type="ECO:0000256" key="2">
    <source>
        <dbReference type="ARBA" id="ARBA00016337"/>
    </source>
</evidence>
<feature type="binding site" evidence="11">
    <location>
        <position position="180"/>
    </location>
    <ligand>
        <name>Mg(2+)</name>
        <dbReference type="ChEBI" id="CHEBI:18420"/>
    </ligand>
</feature>
<dbReference type="InterPro" id="IPR003374">
    <property type="entry name" value="ApbE-like_sf"/>
</dbReference>
<comment type="subcellular location">
    <subcellularLocation>
        <location evidence="12">Cell inner membrane</location>
        <topology evidence="12">Lipid-anchor</topology>
        <orientation evidence="12">Periplasmic side</orientation>
    </subcellularLocation>
</comment>
<proteinExistence type="inferred from homology"/>
<evidence type="ECO:0000256" key="12">
    <source>
        <dbReference type="RuleBase" id="RU363002"/>
    </source>
</evidence>
<keyword evidence="7 10" id="KW-0460">Magnesium</keyword>
<dbReference type="Gene3D" id="3.10.520.10">
    <property type="entry name" value="ApbE-like domains"/>
    <property type="match status" value="1"/>
</dbReference>
<dbReference type="GO" id="GO:0005886">
    <property type="term" value="C:plasma membrane"/>
    <property type="evidence" value="ECO:0007669"/>
    <property type="project" value="UniProtKB-SubCell"/>
</dbReference>
<dbReference type="KEGG" id="lcv:FBA2_00225"/>
<evidence type="ECO:0000256" key="4">
    <source>
        <dbReference type="ARBA" id="ARBA00022679"/>
    </source>
</evidence>
<keyword evidence="4 10" id="KW-0808">Transferase</keyword>
<geneLocation type="plasmid" evidence="13 14">
    <name>p1_CACC879</name>
</geneLocation>
<dbReference type="EMBL" id="CP117684">
    <property type="protein sequence ID" value="WDC92990.1"/>
    <property type="molecule type" value="Genomic_DNA"/>
</dbReference>
<protein>
    <recommendedName>
        <fullName evidence="2 10">FAD:protein FMN transferase</fullName>
        <ecNumber evidence="1 10">2.7.1.180</ecNumber>
    </recommendedName>
    <alternativeName>
        <fullName evidence="8 10">Flavin transferase</fullName>
    </alternativeName>
</protein>
<keyword evidence="13" id="KW-0614">Plasmid</keyword>
<keyword evidence="12" id="KW-1003">Cell membrane</keyword>
<dbReference type="GO" id="GO:0016740">
    <property type="term" value="F:transferase activity"/>
    <property type="evidence" value="ECO:0007669"/>
    <property type="project" value="UniProtKB-UniRule"/>
</dbReference>
<evidence type="ECO:0000313" key="13">
    <source>
        <dbReference type="EMBL" id="WDC92990.1"/>
    </source>
</evidence>
<evidence type="ECO:0000256" key="8">
    <source>
        <dbReference type="ARBA" id="ARBA00031306"/>
    </source>
</evidence>
<dbReference type="PANTHER" id="PTHR30040">
    <property type="entry name" value="THIAMINE BIOSYNTHESIS LIPOPROTEIN APBE"/>
    <property type="match status" value="1"/>
</dbReference>
<comment type="catalytic activity">
    <reaction evidence="9 10 12">
        <text>L-threonyl-[protein] + FAD = FMN-L-threonyl-[protein] + AMP + H(+)</text>
        <dbReference type="Rhea" id="RHEA:36847"/>
        <dbReference type="Rhea" id="RHEA-COMP:11060"/>
        <dbReference type="Rhea" id="RHEA-COMP:11061"/>
        <dbReference type="ChEBI" id="CHEBI:15378"/>
        <dbReference type="ChEBI" id="CHEBI:30013"/>
        <dbReference type="ChEBI" id="CHEBI:57692"/>
        <dbReference type="ChEBI" id="CHEBI:74257"/>
        <dbReference type="ChEBI" id="CHEBI:456215"/>
        <dbReference type="EC" id="2.7.1.180"/>
    </reaction>
</comment>
<evidence type="ECO:0000256" key="5">
    <source>
        <dbReference type="ARBA" id="ARBA00022723"/>
    </source>
</evidence>
<sequence length="359" mass="39754">MQKRWVKFGLALLGVTLVLAGCQSKPADKETLVKKPYEKSDYYLGTICTLRIYNKDKEAVLDKAFARIKKSENQATLTKSGSELDKINDNAGVKPVQVSKDMWPLMEKALHYSQESDGAFDMAIGAITDLWQIGLPGARVPAQAEIDQALPLVDYHDVVLNKAKRTVYLKKKGMRLDFGGIAKGYIADQVKQVFKENGVTSAVIDLGGNVIVMGHSPLGKNKPWTVGIQDPKKARGESVGTIKGRDISVVTAGIYEHYLKKDGHTYIYLFDRHTGYPYENNLASVTIISPKSVDGDALSNAVFNKGIVEGMQLINNKPKNIQAIMITKDNKIYLSNGLKKTFKLNQDSNYQVEKQLPTK</sequence>
<dbReference type="PROSITE" id="PS51257">
    <property type="entry name" value="PROKAR_LIPOPROTEIN"/>
    <property type="match status" value="1"/>
</dbReference>
<dbReference type="EC" id="2.7.1.180" evidence="1 10"/>
<evidence type="ECO:0000256" key="6">
    <source>
        <dbReference type="ARBA" id="ARBA00022827"/>
    </source>
</evidence>
<comment type="function">
    <text evidence="12">Flavin transferase that catalyzes the transfer of the FMN moiety of FAD and its covalent binding to the hydroxyl group of a threonine residue in a target flavoprotein.</text>
</comment>
<dbReference type="Pfam" id="PF02424">
    <property type="entry name" value="ApbE"/>
    <property type="match status" value="1"/>
</dbReference>
<evidence type="ECO:0000256" key="3">
    <source>
        <dbReference type="ARBA" id="ARBA00022630"/>
    </source>
</evidence>
<dbReference type="PANTHER" id="PTHR30040:SF2">
    <property type="entry name" value="FAD:PROTEIN FMN TRANSFERASE"/>
    <property type="match status" value="1"/>
</dbReference>
<feature type="signal peptide" evidence="12">
    <location>
        <begin position="1"/>
        <end position="20"/>
    </location>
</feature>
<evidence type="ECO:0000256" key="1">
    <source>
        <dbReference type="ARBA" id="ARBA00011955"/>
    </source>
</evidence>
<keyword evidence="6 10" id="KW-0274">FAD</keyword>
<organism evidence="13 14">
    <name type="scientific">Latilactobacillus curvatus</name>
    <name type="common">Lactobacillus curvatus</name>
    <dbReference type="NCBI Taxonomy" id="28038"/>
    <lineage>
        <taxon>Bacteria</taxon>
        <taxon>Bacillati</taxon>
        <taxon>Bacillota</taxon>
        <taxon>Bacilli</taxon>
        <taxon>Lactobacillales</taxon>
        <taxon>Lactobacillaceae</taxon>
        <taxon>Latilactobacillus</taxon>
    </lineage>
</organism>
<dbReference type="InterPro" id="IPR024932">
    <property type="entry name" value="ApbE"/>
</dbReference>
<dbReference type="PIRSF" id="PIRSF006268">
    <property type="entry name" value="ApbE"/>
    <property type="match status" value="1"/>
</dbReference>
<name>A0A1B2A3T9_LATCU</name>
<accession>A0A1B2A3T9</accession>
<feature type="binding site" evidence="11">
    <location>
        <position position="296"/>
    </location>
    <ligand>
        <name>Mg(2+)</name>
        <dbReference type="ChEBI" id="CHEBI:18420"/>
    </ligand>
</feature>
<keyword evidence="3 10" id="KW-0285">Flavoprotein</keyword>
<evidence type="ECO:0000256" key="9">
    <source>
        <dbReference type="ARBA" id="ARBA00048540"/>
    </source>
</evidence>
<keyword evidence="12" id="KW-0997">Cell inner membrane</keyword>
<dbReference type="AlphaFoldDB" id="A0A1B2A3T9"/>
<dbReference type="Proteomes" id="UP001215533">
    <property type="component" value="Plasmid p1_CACC879"/>
</dbReference>